<feature type="compositionally biased region" description="Basic and acidic residues" evidence="1">
    <location>
        <begin position="13"/>
        <end position="52"/>
    </location>
</feature>
<reference evidence="2" key="1">
    <citation type="submission" date="2020-02" db="EMBL/GenBank/DDBJ databases">
        <authorList>
            <person name="Meier V. D."/>
        </authorList>
    </citation>
    <scope>NUCLEOTIDE SEQUENCE</scope>
    <source>
        <strain evidence="2">AVDCRST_MAG19</strain>
    </source>
</reference>
<feature type="compositionally biased region" description="Basic residues" evidence="1">
    <location>
        <begin position="53"/>
        <end position="62"/>
    </location>
</feature>
<feature type="compositionally biased region" description="Low complexity" evidence="1">
    <location>
        <begin position="93"/>
        <end position="111"/>
    </location>
</feature>
<sequence length="188" mass="20027">GAGGRDPVSPRRVGIDPRRPDHPQRRQPGDALRDRAGGEESDDPGGRADRGGSRLHRLRAPRRAGAARGRGGGRSRGGAADAARSRLRRRAPRPLAGDAAARPGGALVRPPARGRHGRLPAAPARGRGATDGGPRRARLPRRRPAALPGHRRLALVSGRRPPRLPQPGGRSLRLRPADRRRTRPAGHL</sequence>
<organism evidence="2">
    <name type="scientific">uncultured Thermomicrobiales bacterium</name>
    <dbReference type="NCBI Taxonomy" id="1645740"/>
    <lineage>
        <taxon>Bacteria</taxon>
        <taxon>Pseudomonadati</taxon>
        <taxon>Thermomicrobiota</taxon>
        <taxon>Thermomicrobia</taxon>
        <taxon>Thermomicrobiales</taxon>
        <taxon>environmental samples</taxon>
    </lineage>
</organism>
<feature type="compositionally biased region" description="Basic residues" evidence="1">
    <location>
        <begin position="135"/>
        <end position="153"/>
    </location>
</feature>
<gene>
    <name evidence="2" type="ORF">AVDCRST_MAG19-1834</name>
</gene>
<dbReference type="AlphaFoldDB" id="A0A6J4UYC6"/>
<accession>A0A6J4UYC6</accession>
<name>A0A6J4UYC6_9BACT</name>
<proteinExistence type="predicted"/>
<evidence type="ECO:0000313" key="2">
    <source>
        <dbReference type="EMBL" id="CAA9561507.1"/>
    </source>
</evidence>
<feature type="non-terminal residue" evidence="2">
    <location>
        <position position="188"/>
    </location>
</feature>
<feature type="non-terminal residue" evidence="2">
    <location>
        <position position="1"/>
    </location>
</feature>
<feature type="compositionally biased region" description="Basic residues" evidence="1">
    <location>
        <begin position="178"/>
        <end position="188"/>
    </location>
</feature>
<dbReference type="EMBL" id="CADCWL010000078">
    <property type="protein sequence ID" value="CAA9561507.1"/>
    <property type="molecule type" value="Genomic_DNA"/>
</dbReference>
<feature type="region of interest" description="Disordered" evidence="1">
    <location>
        <begin position="1"/>
        <end position="188"/>
    </location>
</feature>
<protein>
    <submittedName>
        <fullName evidence="2">Uncharacterized protein</fullName>
    </submittedName>
</protein>
<evidence type="ECO:0000256" key="1">
    <source>
        <dbReference type="SAM" id="MobiDB-lite"/>
    </source>
</evidence>